<reference evidence="1" key="1">
    <citation type="submission" date="2021-04" db="EMBL/GenBank/DDBJ databases">
        <authorList>
            <person name="Chebbi M.A.C M."/>
        </authorList>
    </citation>
    <scope>NUCLEOTIDE SEQUENCE</scope>
</reference>
<protein>
    <submittedName>
        <fullName evidence="1">Uncharacterized protein</fullName>
    </submittedName>
</protein>
<organism evidence="1 2">
    <name type="scientific">Cotesia congregata</name>
    <name type="common">Parasitoid wasp</name>
    <name type="synonym">Apanteles congregatus</name>
    <dbReference type="NCBI Taxonomy" id="51543"/>
    <lineage>
        <taxon>Eukaryota</taxon>
        <taxon>Metazoa</taxon>
        <taxon>Ecdysozoa</taxon>
        <taxon>Arthropoda</taxon>
        <taxon>Hexapoda</taxon>
        <taxon>Insecta</taxon>
        <taxon>Pterygota</taxon>
        <taxon>Neoptera</taxon>
        <taxon>Endopterygota</taxon>
        <taxon>Hymenoptera</taxon>
        <taxon>Apocrita</taxon>
        <taxon>Ichneumonoidea</taxon>
        <taxon>Braconidae</taxon>
        <taxon>Microgastrinae</taxon>
        <taxon>Cotesia</taxon>
    </lineage>
</organism>
<proteinExistence type="predicted"/>
<gene>
    <name evidence="1" type="ORF">HICCMSTLAB_LOCUS12543</name>
</gene>
<dbReference type="EMBL" id="CAJNRD030001124">
    <property type="protein sequence ID" value="CAG5107015.1"/>
    <property type="molecule type" value="Genomic_DNA"/>
</dbReference>
<accession>A0A8J2HSL0</accession>
<sequence>MKFSTVQRDIINVSDDDREVEIQSYDLIYQDAREPDPMYQHARRKTSLTILGPSPRYFWTNSEPTTRMKAAVVCLATALASIVLPQPGGPYIKTPRGGSIPICLYNSNLKHGNTRVSFGWQDINESIAVLMKSNTS</sequence>
<evidence type="ECO:0000313" key="1">
    <source>
        <dbReference type="EMBL" id="CAG5107015.1"/>
    </source>
</evidence>
<keyword evidence="2" id="KW-1185">Reference proteome</keyword>
<name>A0A8J2HSL0_COTCN</name>
<dbReference type="PANTHER" id="PTHR37449:SF1">
    <property type="entry name" value="OS02G0159950 PROTEIN"/>
    <property type="match status" value="1"/>
</dbReference>
<dbReference type="Proteomes" id="UP000786811">
    <property type="component" value="Unassembled WGS sequence"/>
</dbReference>
<dbReference type="AlphaFoldDB" id="A0A8J2HSL0"/>
<comment type="caution">
    <text evidence="1">The sequence shown here is derived from an EMBL/GenBank/DDBJ whole genome shotgun (WGS) entry which is preliminary data.</text>
</comment>
<dbReference type="OrthoDB" id="7268706at2759"/>
<dbReference type="PANTHER" id="PTHR37449">
    <property type="match status" value="1"/>
</dbReference>
<evidence type="ECO:0000313" key="2">
    <source>
        <dbReference type="Proteomes" id="UP000786811"/>
    </source>
</evidence>